<sequence>MFLRRLQLFREREQSPLATRHCPPYSPSIAFSSSTRESAYSRIASATSGDRRRSLLAPKHHLGGPHARPPAGEADPATFRPHYPGLPAYPPHGLMESIQKLPIIRMMTRSSAPPVNNSPPQNSPQSNPPQSSPPMQPPPEVISERTPVTSPRSLRQLSVFWLGSACLLASTAITRKAVWRRQLRVKPSFYAPNTNPYEFFSPMSDALQALNMATMNCFSVGLMLLGGTMWTLDIANLKEARSILRRRLNYDSIYQSEDEAPNGLGETLLRAGETRIVEEEGDDTDTKS</sequence>
<dbReference type="Proteomes" id="UP001153331">
    <property type="component" value="Unassembled WGS sequence"/>
</dbReference>
<reference evidence="1" key="1">
    <citation type="submission" date="2022-11" db="EMBL/GenBank/DDBJ databases">
        <title>Genome Sequence of Boeremia exigua.</title>
        <authorList>
            <person name="Buettner E."/>
        </authorList>
    </citation>
    <scope>NUCLEOTIDE SEQUENCE</scope>
    <source>
        <strain evidence="1">CU02</strain>
    </source>
</reference>
<proteinExistence type="predicted"/>
<name>A0ACC2IS72_9PLEO</name>
<organism evidence="1 2">
    <name type="scientific">Boeremia exigua</name>
    <dbReference type="NCBI Taxonomy" id="749465"/>
    <lineage>
        <taxon>Eukaryota</taxon>
        <taxon>Fungi</taxon>
        <taxon>Dikarya</taxon>
        <taxon>Ascomycota</taxon>
        <taxon>Pezizomycotina</taxon>
        <taxon>Dothideomycetes</taxon>
        <taxon>Pleosporomycetidae</taxon>
        <taxon>Pleosporales</taxon>
        <taxon>Pleosporineae</taxon>
        <taxon>Didymellaceae</taxon>
        <taxon>Boeremia</taxon>
    </lineage>
</organism>
<comment type="caution">
    <text evidence="1">The sequence shown here is derived from an EMBL/GenBank/DDBJ whole genome shotgun (WGS) entry which is preliminary data.</text>
</comment>
<evidence type="ECO:0000313" key="2">
    <source>
        <dbReference type="Proteomes" id="UP001153331"/>
    </source>
</evidence>
<dbReference type="EMBL" id="JAPHNI010000032">
    <property type="protein sequence ID" value="KAJ8118015.1"/>
    <property type="molecule type" value="Genomic_DNA"/>
</dbReference>
<evidence type="ECO:0000313" key="1">
    <source>
        <dbReference type="EMBL" id="KAJ8118015.1"/>
    </source>
</evidence>
<keyword evidence="2" id="KW-1185">Reference proteome</keyword>
<gene>
    <name evidence="1" type="ORF">OPT61_g898</name>
</gene>
<protein>
    <submittedName>
        <fullName evidence="1">Uncharacterized protein</fullName>
    </submittedName>
</protein>
<accession>A0ACC2IS72</accession>